<evidence type="ECO:0000313" key="3">
    <source>
        <dbReference type="Proteomes" id="UP001151760"/>
    </source>
</evidence>
<reference evidence="2" key="1">
    <citation type="journal article" date="2022" name="Int. J. Mol. Sci.">
        <title>Draft Genome of Tanacetum Coccineum: Genomic Comparison of Closely Related Tanacetum-Family Plants.</title>
        <authorList>
            <person name="Yamashiro T."/>
            <person name="Shiraishi A."/>
            <person name="Nakayama K."/>
            <person name="Satake H."/>
        </authorList>
    </citation>
    <scope>NUCLEOTIDE SEQUENCE</scope>
</reference>
<keyword evidence="3" id="KW-1185">Reference proteome</keyword>
<evidence type="ECO:0000256" key="1">
    <source>
        <dbReference type="SAM" id="MobiDB-lite"/>
    </source>
</evidence>
<comment type="caution">
    <text evidence="2">The sequence shown here is derived from an EMBL/GenBank/DDBJ whole genome shotgun (WGS) entry which is preliminary data.</text>
</comment>
<feature type="region of interest" description="Disordered" evidence="1">
    <location>
        <begin position="168"/>
        <end position="282"/>
    </location>
</feature>
<name>A0ABQ5IJ66_9ASTR</name>
<proteinExistence type="predicted"/>
<dbReference type="Proteomes" id="UP001151760">
    <property type="component" value="Unassembled WGS sequence"/>
</dbReference>
<protein>
    <submittedName>
        <fullName evidence="2">Uncharacterized protein</fullName>
    </submittedName>
</protein>
<evidence type="ECO:0000313" key="2">
    <source>
        <dbReference type="EMBL" id="GJU00203.1"/>
    </source>
</evidence>
<feature type="compositionally biased region" description="Basic residues" evidence="1">
    <location>
        <begin position="191"/>
        <end position="201"/>
    </location>
</feature>
<sequence>MFHLNHLFHLLFLKVPDTNDTIKFKLNSQEIVYTVDMFRSTLNLLVETTENPFIELATIKVIESFMQRVGYQGIVDKVSAFYTKFPAQPWQTMFKVFNRCLTTQTSGHDQTKINILQLFHVVVNRGHVDYAALLWWDFLNCVFQKKDVIQYPRFTKLIISDLMKKSPTLTTSSPQNKKRKQIAREISSPRKSLKVTIRQKKQSTTSIPPLVQEKLEEEEIEKMVEEPEGHKEHPKNVNDDDDETNKGRKDDEKANDDEKTDEMSSMETRKEKMQTLIPSPRN</sequence>
<feature type="compositionally biased region" description="Basic and acidic residues" evidence="1">
    <location>
        <begin position="221"/>
        <end position="252"/>
    </location>
</feature>
<dbReference type="EMBL" id="BQNB010020841">
    <property type="protein sequence ID" value="GJU00203.1"/>
    <property type="molecule type" value="Genomic_DNA"/>
</dbReference>
<reference evidence="2" key="2">
    <citation type="submission" date="2022-01" db="EMBL/GenBank/DDBJ databases">
        <authorList>
            <person name="Yamashiro T."/>
            <person name="Shiraishi A."/>
            <person name="Satake H."/>
            <person name="Nakayama K."/>
        </authorList>
    </citation>
    <scope>NUCLEOTIDE SEQUENCE</scope>
</reference>
<gene>
    <name evidence="2" type="ORF">Tco_1110541</name>
</gene>
<accession>A0ABQ5IJ66</accession>
<organism evidence="2 3">
    <name type="scientific">Tanacetum coccineum</name>
    <dbReference type="NCBI Taxonomy" id="301880"/>
    <lineage>
        <taxon>Eukaryota</taxon>
        <taxon>Viridiplantae</taxon>
        <taxon>Streptophyta</taxon>
        <taxon>Embryophyta</taxon>
        <taxon>Tracheophyta</taxon>
        <taxon>Spermatophyta</taxon>
        <taxon>Magnoliopsida</taxon>
        <taxon>eudicotyledons</taxon>
        <taxon>Gunneridae</taxon>
        <taxon>Pentapetalae</taxon>
        <taxon>asterids</taxon>
        <taxon>campanulids</taxon>
        <taxon>Asterales</taxon>
        <taxon>Asteraceae</taxon>
        <taxon>Asteroideae</taxon>
        <taxon>Anthemideae</taxon>
        <taxon>Anthemidinae</taxon>
        <taxon>Tanacetum</taxon>
    </lineage>
</organism>